<reference evidence="3 4" key="1">
    <citation type="submission" date="2010-12" db="EMBL/GenBank/DDBJ databases">
        <title>Whole genome sequence of Acidiphilium multivorum AIU301.</title>
        <authorList>
            <person name="Narita-Yamada S."/>
            <person name="Nakamura S."/>
            <person name="Ito N."/>
            <person name="Takarada H."/>
            <person name="Katano Y."/>
            <person name="Nakazawa H."/>
            <person name="Hosoyama A."/>
            <person name="Yamada R."/>
            <person name="Fujita N."/>
        </authorList>
    </citation>
    <scope>NUCLEOTIDE SEQUENCE [LARGE SCALE GENOMIC DNA]</scope>
    <source>
        <strain evidence="4">DSM 11245 / JCM 8867 / AIU301</strain>
        <plasmid evidence="3 4">pACMV1</plasmid>
    </source>
</reference>
<dbReference type="PANTHER" id="PTHR33055:SF3">
    <property type="entry name" value="PUTATIVE TRANSPOSASE FOR IS117-RELATED"/>
    <property type="match status" value="1"/>
</dbReference>
<dbReference type="PANTHER" id="PTHR33055">
    <property type="entry name" value="TRANSPOSASE FOR INSERTION SEQUENCE ELEMENT IS1111A"/>
    <property type="match status" value="1"/>
</dbReference>
<accession>F0J6V2</accession>
<evidence type="ECO:0000313" key="3">
    <source>
        <dbReference type="EMBL" id="BAJ82819.1"/>
    </source>
</evidence>
<dbReference type="AlphaFoldDB" id="F0J6V2"/>
<protein>
    <recommendedName>
        <fullName evidence="2">Transposase IS116/IS110/IS902 C-terminal domain-containing protein</fullName>
    </recommendedName>
</protein>
<geneLocation type="plasmid" evidence="3 4">
    <name>pACMV1</name>
</geneLocation>
<dbReference type="GO" id="GO:0004803">
    <property type="term" value="F:transposase activity"/>
    <property type="evidence" value="ECO:0007669"/>
    <property type="project" value="InterPro"/>
</dbReference>
<dbReference type="Pfam" id="PF02371">
    <property type="entry name" value="Transposase_20"/>
    <property type="match status" value="1"/>
</dbReference>
<organism evidence="3 4">
    <name type="scientific">Acidiphilium multivorum (strain DSM 11245 / JCM 8867 / NBRC 100883 / AIU 301)</name>
    <dbReference type="NCBI Taxonomy" id="926570"/>
    <lineage>
        <taxon>Bacteria</taxon>
        <taxon>Pseudomonadati</taxon>
        <taxon>Pseudomonadota</taxon>
        <taxon>Alphaproteobacteria</taxon>
        <taxon>Acetobacterales</taxon>
        <taxon>Acidocellaceae</taxon>
        <taxon>Acidiphilium</taxon>
    </lineage>
</organism>
<feature type="domain" description="Transposase IS116/IS110/IS902 C-terminal" evidence="2">
    <location>
        <begin position="14"/>
        <end position="69"/>
    </location>
</feature>
<dbReference type="KEGG" id="amv:ACMV_P1_00230"/>
<feature type="region of interest" description="Disordered" evidence="1">
    <location>
        <begin position="46"/>
        <end position="69"/>
    </location>
</feature>
<name>F0J6V2_ACIMA</name>
<evidence type="ECO:0000256" key="1">
    <source>
        <dbReference type="SAM" id="MobiDB-lite"/>
    </source>
</evidence>
<keyword evidence="3" id="KW-0614">Plasmid</keyword>
<dbReference type="InterPro" id="IPR047650">
    <property type="entry name" value="Transpos_IS110"/>
</dbReference>
<gene>
    <name evidence="3" type="ordered locus">ACMV_P1_00230</name>
</gene>
<proteinExistence type="predicted"/>
<evidence type="ECO:0000259" key="2">
    <source>
        <dbReference type="Pfam" id="PF02371"/>
    </source>
</evidence>
<sequence>MRQYDSHADCRAAVGPITSITMALSAVNPANFESGRHFAAWLGLTPREHSTGGKHRLGRISNAGNERLR</sequence>
<dbReference type="GO" id="GO:0003677">
    <property type="term" value="F:DNA binding"/>
    <property type="evidence" value="ECO:0007669"/>
    <property type="project" value="InterPro"/>
</dbReference>
<dbReference type="InterPro" id="IPR003346">
    <property type="entry name" value="Transposase_20"/>
</dbReference>
<dbReference type="HOGENOM" id="CLU_2766479_0_0_5"/>
<dbReference type="EMBL" id="AP012036">
    <property type="protein sequence ID" value="BAJ82819.1"/>
    <property type="molecule type" value="Genomic_DNA"/>
</dbReference>
<dbReference type="Proteomes" id="UP000007100">
    <property type="component" value="Plasmid pACMV1"/>
</dbReference>
<keyword evidence="4" id="KW-1185">Reference proteome</keyword>
<evidence type="ECO:0000313" key="4">
    <source>
        <dbReference type="Proteomes" id="UP000007100"/>
    </source>
</evidence>
<dbReference type="GO" id="GO:0006313">
    <property type="term" value="P:DNA transposition"/>
    <property type="evidence" value="ECO:0007669"/>
    <property type="project" value="InterPro"/>
</dbReference>